<evidence type="ECO:0008006" key="3">
    <source>
        <dbReference type="Google" id="ProtNLM"/>
    </source>
</evidence>
<gene>
    <name evidence="1" type="ORF">CLOACE_08420</name>
</gene>
<sequence length="49" mass="5882">MKYCILMGSPHKNGNTFQLLKPFMEEIELHKIQYDLIWLYDKHIEPCTA</sequence>
<keyword evidence="2" id="KW-1185">Reference proteome</keyword>
<dbReference type="InterPro" id="IPR029039">
    <property type="entry name" value="Flavoprotein-like_sf"/>
</dbReference>
<dbReference type="STRING" id="1121290.CLAOCE_08420"/>
<dbReference type="AlphaFoldDB" id="A0A1E8EZX3"/>
<proteinExistence type="predicted"/>
<protein>
    <recommendedName>
        <fullName evidence="3">NADPH-dependent FMN reductase</fullName>
    </recommendedName>
</protein>
<accession>A0A1E8EZX3</accession>
<dbReference type="Proteomes" id="UP000175744">
    <property type="component" value="Unassembled WGS sequence"/>
</dbReference>
<name>A0A1E8EZX3_9CLOT</name>
<comment type="caution">
    <text evidence="1">The sequence shown here is derived from an EMBL/GenBank/DDBJ whole genome shotgun (WGS) entry which is preliminary data.</text>
</comment>
<reference evidence="1 2" key="1">
    <citation type="submission" date="2016-06" db="EMBL/GenBank/DDBJ databases">
        <title>Genome sequence of Clostridium acetireducens DSM 10703.</title>
        <authorList>
            <person name="Poehlein A."/>
            <person name="Fluechter S."/>
            <person name="Duerre P."/>
            <person name="Daniel R."/>
        </authorList>
    </citation>
    <scope>NUCLEOTIDE SEQUENCE [LARGE SCALE GENOMIC DNA]</scope>
    <source>
        <strain evidence="1 2">DSM 10703</strain>
    </source>
</reference>
<dbReference type="Gene3D" id="3.40.50.360">
    <property type="match status" value="1"/>
</dbReference>
<evidence type="ECO:0000313" key="1">
    <source>
        <dbReference type="EMBL" id="OFI06687.1"/>
    </source>
</evidence>
<dbReference type="SUPFAM" id="SSF52218">
    <property type="entry name" value="Flavoproteins"/>
    <property type="match status" value="1"/>
</dbReference>
<organism evidence="1 2">
    <name type="scientific">Clostridium acetireducens DSM 10703</name>
    <dbReference type="NCBI Taxonomy" id="1121290"/>
    <lineage>
        <taxon>Bacteria</taxon>
        <taxon>Bacillati</taxon>
        <taxon>Bacillota</taxon>
        <taxon>Clostridia</taxon>
        <taxon>Eubacteriales</taxon>
        <taxon>Clostridiaceae</taxon>
        <taxon>Clostridium</taxon>
    </lineage>
</organism>
<dbReference type="EMBL" id="LZFO01000009">
    <property type="protein sequence ID" value="OFI06687.1"/>
    <property type="molecule type" value="Genomic_DNA"/>
</dbReference>
<evidence type="ECO:0000313" key="2">
    <source>
        <dbReference type="Proteomes" id="UP000175744"/>
    </source>
</evidence>
<dbReference type="PATRIC" id="fig|1121290.3.peg.854"/>